<feature type="region of interest" description="Disordered" evidence="1">
    <location>
        <begin position="244"/>
        <end position="294"/>
    </location>
</feature>
<protein>
    <recommendedName>
        <fullName evidence="4">Ubiquitin-like protease family profile domain-containing protein</fullName>
    </recommendedName>
</protein>
<dbReference type="InterPro" id="IPR038765">
    <property type="entry name" value="Papain-like_cys_pep_sf"/>
</dbReference>
<reference evidence="2 3" key="1">
    <citation type="submission" date="2019-08" db="EMBL/GenBank/DDBJ databases">
        <title>Draft genome sequences of two oriental melons (Cucumis melo L. var makuwa).</title>
        <authorList>
            <person name="Kwon S.-Y."/>
        </authorList>
    </citation>
    <scope>NUCLEOTIDE SEQUENCE [LARGE SCALE GENOMIC DNA]</scope>
    <source>
        <strain evidence="3">cv. SW 3</strain>
        <tissue evidence="2">Leaf</tissue>
    </source>
</reference>
<gene>
    <name evidence="2" type="ORF">E6C27_scaffold134G001360</name>
</gene>
<accession>A0A5A7SRM6</accession>
<dbReference type="SUPFAM" id="SSF54001">
    <property type="entry name" value="Cysteine proteinases"/>
    <property type="match status" value="1"/>
</dbReference>
<proteinExistence type="predicted"/>
<comment type="caution">
    <text evidence="2">The sequence shown here is derived from an EMBL/GenBank/DDBJ whole genome shotgun (WGS) entry which is preliminary data.</text>
</comment>
<feature type="compositionally biased region" description="Basic and acidic residues" evidence="1">
    <location>
        <begin position="276"/>
        <end position="294"/>
    </location>
</feature>
<dbReference type="Pfam" id="PF03004">
    <property type="entry name" value="Transposase_24"/>
    <property type="match status" value="1"/>
</dbReference>
<dbReference type="PANTHER" id="PTHR33018">
    <property type="entry name" value="OS10G0338966 PROTEIN-RELATED"/>
    <property type="match status" value="1"/>
</dbReference>
<dbReference type="Proteomes" id="UP000321393">
    <property type="component" value="Unassembled WGS sequence"/>
</dbReference>
<dbReference type="EMBL" id="SSTE01021884">
    <property type="protein sequence ID" value="KAA0032037.1"/>
    <property type="molecule type" value="Genomic_DNA"/>
</dbReference>
<evidence type="ECO:0000256" key="1">
    <source>
        <dbReference type="SAM" id="MobiDB-lite"/>
    </source>
</evidence>
<sequence length="568" mass="63653">MTLGKQARLEAGCSSIPSTEGVINKGKGTRRPTGMSEITQVSCDGHKRVVEYNELGQPISESATKLKIFIGTTVRVHVRSVTNRGRIPRSKKNILQNASVCFRNFKSSLTTKNVLPYKEDLEKLKNPPTEYSFIDHEHCNIFVASRLTEQFETVSDKGHEQRKNNKYNHRMSQKGYGNLAEEMKASTSSGGLIDRALVWKKALTTKDGKIPDKDSKEENLLVSKRVTHSMDIITCDILSQAIGGSDPSGRIRGGSEVATNGQTDESKIKSQMASKSIDKLDDANDHDAEEENRQVLEEEVEIEDLTIEKQDKVGDKNKDVCASIGTLTKVKVSMNLIPIDNVIGVGTIFDYDMDDDNVKVSVDMVFDGNCFVPIPTREGRIMLSQEVGSQLLWPRHLVIPLDEKALQEFCQMKPISIQCIDAFMFHLYKVMEEKGTLGSYKFANADSVSVDIIAIDFTRGTTYWMDPLRNRINNDASDVVQMAFDISSRKKPVLKIIKCSKKGGIVECGYYVMRFMCDIILSSNRTIIEMEGSTSTYSQDDLDVVRTEWAEFVNQYIFCSQSQSYGSH</sequence>
<name>A0A5A7SRM6_CUCMM</name>
<feature type="compositionally biased region" description="Polar residues" evidence="1">
    <location>
        <begin position="257"/>
        <end position="274"/>
    </location>
</feature>
<dbReference type="InterPro" id="IPR004252">
    <property type="entry name" value="Probable_transposase_24"/>
</dbReference>
<organism evidence="2 3">
    <name type="scientific">Cucumis melo var. makuwa</name>
    <name type="common">Oriental melon</name>
    <dbReference type="NCBI Taxonomy" id="1194695"/>
    <lineage>
        <taxon>Eukaryota</taxon>
        <taxon>Viridiplantae</taxon>
        <taxon>Streptophyta</taxon>
        <taxon>Embryophyta</taxon>
        <taxon>Tracheophyta</taxon>
        <taxon>Spermatophyta</taxon>
        <taxon>Magnoliopsida</taxon>
        <taxon>eudicotyledons</taxon>
        <taxon>Gunneridae</taxon>
        <taxon>Pentapetalae</taxon>
        <taxon>rosids</taxon>
        <taxon>fabids</taxon>
        <taxon>Cucurbitales</taxon>
        <taxon>Cucurbitaceae</taxon>
        <taxon>Benincaseae</taxon>
        <taxon>Cucumis</taxon>
    </lineage>
</organism>
<dbReference type="OrthoDB" id="1869436at2759"/>
<evidence type="ECO:0000313" key="3">
    <source>
        <dbReference type="Proteomes" id="UP000321393"/>
    </source>
</evidence>
<evidence type="ECO:0008006" key="4">
    <source>
        <dbReference type="Google" id="ProtNLM"/>
    </source>
</evidence>
<evidence type="ECO:0000313" key="2">
    <source>
        <dbReference type="EMBL" id="KAA0032037.1"/>
    </source>
</evidence>
<dbReference type="AlphaFoldDB" id="A0A5A7SRM6"/>
<dbReference type="PANTHER" id="PTHR33018:SF31">
    <property type="entry name" value="TRANSPOSASE, PTTA_EN_SPM, PLANT"/>
    <property type="match status" value="1"/>
</dbReference>